<dbReference type="EMBL" id="JAWDGP010002007">
    <property type="protein sequence ID" value="KAK3786150.1"/>
    <property type="molecule type" value="Genomic_DNA"/>
</dbReference>
<gene>
    <name evidence="1" type="ORF">RRG08_017371</name>
</gene>
<dbReference type="AlphaFoldDB" id="A0AAE1DXP4"/>
<name>A0AAE1DXP4_9GAST</name>
<comment type="caution">
    <text evidence="1">The sequence shown here is derived from an EMBL/GenBank/DDBJ whole genome shotgun (WGS) entry which is preliminary data.</text>
</comment>
<accession>A0AAE1DXP4</accession>
<organism evidence="1 2">
    <name type="scientific">Elysia crispata</name>
    <name type="common">lettuce slug</name>
    <dbReference type="NCBI Taxonomy" id="231223"/>
    <lineage>
        <taxon>Eukaryota</taxon>
        <taxon>Metazoa</taxon>
        <taxon>Spiralia</taxon>
        <taxon>Lophotrochozoa</taxon>
        <taxon>Mollusca</taxon>
        <taxon>Gastropoda</taxon>
        <taxon>Heterobranchia</taxon>
        <taxon>Euthyneura</taxon>
        <taxon>Panpulmonata</taxon>
        <taxon>Sacoglossa</taxon>
        <taxon>Placobranchoidea</taxon>
        <taxon>Plakobranchidae</taxon>
        <taxon>Elysia</taxon>
    </lineage>
</organism>
<sequence>MILLVVSSTSSMVLVSVLVRRIRSSAHGSSQDDVLSTLIFEDVDMTDFNGPDGLVLISVVAVCDDAESCWNAEVSRPDLIAVAVKVNSEGFGMAWLNMCSVAVFPSFWLYTTVMELL</sequence>
<keyword evidence="2" id="KW-1185">Reference proteome</keyword>
<evidence type="ECO:0000313" key="1">
    <source>
        <dbReference type="EMBL" id="KAK3786150.1"/>
    </source>
</evidence>
<dbReference type="Proteomes" id="UP001283361">
    <property type="component" value="Unassembled WGS sequence"/>
</dbReference>
<proteinExistence type="predicted"/>
<evidence type="ECO:0000313" key="2">
    <source>
        <dbReference type="Proteomes" id="UP001283361"/>
    </source>
</evidence>
<reference evidence="1" key="1">
    <citation type="journal article" date="2023" name="G3 (Bethesda)">
        <title>A reference genome for the long-term kleptoplast-retaining sea slug Elysia crispata morphotype clarki.</title>
        <authorList>
            <person name="Eastman K.E."/>
            <person name="Pendleton A.L."/>
            <person name="Shaikh M.A."/>
            <person name="Suttiyut T."/>
            <person name="Ogas R."/>
            <person name="Tomko P."/>
            <person name="Gavelis G."/>
            <person name="Widhalm J.R."/>
            <person name="Wisecaver J.H."/>
        </authorList>
    </citation>
    <scope>NUCLEOTIDE SEQUENCE</scope>
    <source>
        <strain evidence="1">ECLA1</strain>
    </source>
</reference>
<protein>
    <submittedName>
        <fullName evidence="1">Uncharacterized protein</fullName>
    </submittedName>
</protein>